<reference evidence="1 2" key="1">
    <citation type="journal article" date="2016" name="Nat. Commun.">
        <title>Thousands of microbial genomes shed light on interconnected biogeochemical processes in an aquifer system.</title>
        <authorList>
            <person name="Anantharaman K."/>
            <person name="Brown C.T."/>
            <person name="Hug L.A."/>
            <person name="Sharon I."/>
            <person name="Castelle C.J."/>
            <person name="Probst A.J."/>
            <person name="Thomas B.C."/>
            <person name="Singh A."/>
            <person name="Wilkins M.J."/>
            <person name="Karaoz U."/>
            <person name="Brodie E.L."/>
            <person name="Williams K.H."/>
            <person name="Hubbard S.S."/>
            <person name="Banfield J.F."/>
        </authorList>
    </citation>
    <scope>NUCLEOTIDE SEQUENCE [LARGE SCALE GENOMIC DNA]</scope>
</reference>
<name>A0A1F5NNJ2_9BACT</name>
<sequence>MKILELRIGICDCSPTYHGKLEGAIIKLGRSRFRLKEIPIDDGNSLEETYRNRCHFTLDMHLVEERAGKKCTTFIIRNDEIGPASKGRRLISGDIRQCILQRPVRIETIIRWATDLIAEMSEKQRAKWLAL</sequence>
<dbReference type="Proteomes" id="UP000176864">
    <property type="component" value="Unassembled WGS sequence"/>
</dbReference>
<comment type="caution">
    <text evidence="1">The sequence shown here is derived from an EMBL/GenBank/DDBJ whole genome shotgun (WGS) entry which is preliminary data.</text>
</comment>
<gene>
    <name evidence="1" type="ORF">A2751_04645</name>
</gene>
<proteinExistence type="predicted"/>
<evidence type="ECO:0000313" key="1">
    <source>
        <dbReference type="EMBL" id="OGE79251.1"/>
    </source>
</evidence>
<accession>A0A1F5NNJ2</accession>
<dbReference type="STRING" id="1817824.A2751_04645"/>
<protein>
    <submittedName>
        <fullName evidence="1">Uncharacterized protein</fullName>
    </submittedName>
</protein>
<organism evidence="1 2">
    <name type="scientific">Candidatus Doudnabacteria bacterium RIFCSPHIGHO2_01_FULL_46_14</name>
    <dbReference type="NCBI Taxonomy" id="1817824"/>
    <lineage>
        <taxon>Bacteria</taxon>
        <taxon>Candidatus Doudnaibacteriota</taxon>
    </lineage>
</organism>
<dbReference type="EMBL" id="MFEK01000006">
    <property type="protein sequence ID" value="OGE79251.1"/>
    <property type="molecule type" value="Genomic_DNA"/>
</dbReference>
<dbReference type="AlphaFoldDB" id="A0A1F5NNJ2"/>
<evidence type="ECO:0000313" key="2">
    <source>
        <dbReference type="Proteomes" id="UP000176864"/>
    </source>
</evidence>